<dbReference type="InterPro" id="IPR012337">
    <property type="entry name" value="RNaseH-like_sf"/>
</dbReference>
<reference evidence="3 4" key="1">
    <citation type="submission" date="2020-08" db="EMBL/GenBank/DDBJ databases">
        <title>Aphidius gifuensis genome sequencing and assembly.</title>
        <authorList>
            <person name="Du Z."/>
        </authorList>
    </citation>
    <scope>NUCLEOTIDE SEQUENCE [LARGE SCALE GENOMIC DNA]</scope>
    <source>
        <strain evidence="3">YNYX2018</strain>
        <tissue evidence="3">Adults</tissue>
    </source>
</reference>
<feature type="compositionally biased region" description="Low complexity" evidence="1">
    <location>
        <begin position="1"/>
        <end position="13"/>
    </location>
</feature>
<evidence type="ECO:0000313" key="4">
    <source>
        <dbReference type="Proteomes" id="UP000639338"/>
    </source>
</evidence>
<dbReference type="EMBL" id="JACMRX010000002">
    <property type="protein sequence ID" value="KAF7994295.1"/>
    <property type="molecule type" value="Genomic_DNA"/>
</dbReference>
<accession>A0A835CVE8</accession>
<dbReference type="PANTHER" id="PTHR46791">
    <property type="entry name" value="EXPRESSED PROTEIN"/>
    <property type="match status" value="1"/>
</dbReference>
<comment type="caution">
    <text evidence="3">The sequence shown here is derived from an EMBL/GenBank/DDBJ whole genome shotgun (WGS) entry which is preliminary data.</text>
</comment>
<dbReference type="OrthoDB" id="7689536at2759"/>
<organism evidence="3 4">
    <name type="scientific">Aphidius gifuensis</name>
    <name type="common">Parasitoid wasp</name>
    <dbReference type="NCBI Taxonomy" id="684658"/>
    <lineage>
        <taxon>Eukaryota</taxon>
        <taxon>Metazoa</taxon>
        <taxon>Ecdysozoa</taxon>
        <taxon>Arthropoda</taxon>
        <taxon>Hexapoda</taxon>
        <taxon>Insecta</taxon>
        <taxon>Pterygota</taxon>
        <taxon>Neoptera</taxon>
        <taxon>Endopterygota</taxon>
        <taxon>Hymenoptera</taxon>
        <taxon>Apocrita</taxon>
        <taxon>Ichneumonoidea</taxon>
        <taxon>Braconidae</taxon>
        <taxon>Aphidiinae</taxon>
        <taxon>Aphidius</taxon>
    </lineage>
</organism>
<name>A0A835CVE8_APHGI</name>
<keyword evidence="4" id="KW-1185">Reference proteome</keyword>
<evidence type="ECO:0000259" key="2">
    <source>
        <dbReference type="Pfam" id="PF24764"/>
    </source>
</evidence>
<dbReference type="Proteomes" id="UP000639338">
    <property type="component" value="Unassembled WGS sequence"/>
</dbReference>
<evidence type="ECO:0000313" key="3">
    <source>
        <dbReference type="EMBL" id="KAF7994295.1"/>
    </source>
</evidence>
<evidence type="ECO:0000256" key="1">
    <source>
        <dbReference type="SAM" id="MobiDB-lite"/>
    </source>
</evidence>
<dbReference type="Pfam" id="PF24764">
    <property type="entry name" value="rva_4"/>
    <property type="match status" value="1"/>
</dbReference>
<sequence>MADSLSSTSSSSDTDSDTHDGENRTCLRNKIIQKYFFKSYKYQEIIDILSQKHAINLSLRQLKRILINLNLKRRNKPESSLEDIFAAVLNVLDGGGGCCLGYKSMWLRLKSQYKLNVKRGTVLEILRIVDPEGIKSRSIHRLRRRVYSVPGPNFIWHLDGYEKLKPFKFPIHGCIDGYSKKIIWLRVASSNNDPNVVAYHYLNIVKKLGFIPRVIRSDCGTENVTIEVLQKALRYDHDDKLAGIKSYIKGKSTSNQRIESYWSQMRRSGVDYWISLFKDMRDLFIFNDADPMHVQCIRYCFGPLIEHEFRIIRREWNNHLIRRQKNVISPSGRPNHIFYCSSKYNVRDFKKKIDPDVIESLIKENTSRPVLVDPYFNELVQLLIPGVKPPTSVKEALKLYKLILKKIDSIN</sequence>
<dbReference type="PANTHER" id="PTHR46791:SF13">
    <property type="entry name" value="CLR5 DOMAIN-CONTAINING PROTEIN"/>
    <property type="match status" value="1"/>
</dbReference>
<dbReference type="SUPFAM" id="SSF53098">
    <property type="entry name" value="Ribonuclease H-like"/>
    <property type="match status" value="1"/>
</dbReference>
<feature type="domain" description="Integrase core" evidence="2">
    <location>
        <begin position="146"/>
        <end position="327"/>
    </location>
</feature>
<dbReference type="AlphaFoldDB" id="A0A835CVE8"/>
<proteinExistence type="predicted"/>
<feature type="region of interest" description="Disordered" evidence="1">
    <location>
        <begin position="1"/>
        <end position="21"/>
    </location>
</feature>
<protein>
    <recommendedName>
        <fullName evidence="2">Integrase core domain-containing protein</fullName>
    </recommendedName>
</protein>
<dbReference type="InterPro" id="IPR058913">
    <property type="entry name" value="Integrase_dom_put"/>
</dbReference>
<gene>
    <name evidence="3" type="ORF">HCN44_003385</name>
</gene>